<name>A0ABD1F9F8_HYPHA</name>
<keyword evidence="4 5" id="KW-0067">ATP-binding</keyword>
<dbReference type="InterPro" id="IPR045269">
    <property type="entry name" value="Atg1-like"/>
</dbReference>
<comment type="caution">
    <text evidence="8">The sequence shown here is derived from an EMBL/GenBank/DDBJ whole genome shotgun (WGS) entry which is preliminary data.</text>
</comment>
<keyword evidence="2 5" id="KW-0547">Nucleotide-binding</keyword>
<sequence>MNKIGDYEYNPHKKLGNGSFGVVYEGKCTKPPQSLVAIKVVAKGKFHVPPGPLSSSNLVGIEVKILTKLTKVHHEHIVKLLAWSESNIEVFLVMEYCNGGDLAAYLQRNGVIREGTMRLFLKQLAGAMKVLHDNNIVHRDLKPQNILLSHNVMRTPQPSDIKLKIADFGLARFLESGYKAGTLCGTPIYMAPEVRALDKYDGKADLWSLGMIVYQCVTGKTPDGRVPVIPRSMSASLRNLIEGLLKTNPNLRMNFQTFLDHEFLREDDGILTGVFRLLNLA</sequence>
<dbReference type="PANTHER" id="PTHR24348:SF22">
    <property type="entry name" value="NON-SPECIFIC SERINE_THREONINE PROTEIN KINASE"/>
    <property type="match status" value="1"/>
</dbReference>
<dbReference type="GO" id="GO:0005524">
    <property type="term" value="F:ATP binding"/>
    <property type="evidence" value="ECO:0007669"/>
    <property type="project" value="UniProtKB-UniRule"/>
</dbReference>
<dbReference type="SMART" id="SM00220">
    <property type="entry name" value="S_TKc"/>
    <property type="match status" value="1"/>
</dbReference>
<evidence type="ECO:0000256" key="1">
    <source>
        <dbReference type="ARBA" id="ARBA00022679"/>
    </source>
</evidence>
<accession>A0ABD1F9F8</accession>
<keyword evidence="9" id="KW-1185">Reference proteome</keyword>
<dbReference type="EMBL" id="JBDJPC010000002">
    <property type="protein sequence ID" value="KAL1513976.1"/>
    <property type="molecule type" value="Genomic_DNA"/>
</dbReference>
<dbReference type="InterPro" id="IPR017441">
    <property type="entry name" value="Protein_kinase_ATP_BS"/>
</dbReference>
<dbReference type="PROSITE" id="PS00107">
    <property type="entry name" value="PROTEIN_KINASE_ATP"/>
    <property type="match status" value="1"/>
</dbReference>
<dbReference type="InterPro" id="IPR008271">
    <property type="entry name" value="Ser/Thr_kinase_AS"/>
</dbReference>
<keyword evidence="6" id="KW-0723">Serine/threonine-protein kinase</keyword>
<evidence type="ECO:0000256" key="4">
    <source>
        <dbReference type="ARBA" id="ARBA00022840"/>
    </source>
</evidence>
<evidence type="ECO:0000313" key="8">
    <source>
        <dbReference type="EMBL" id="KAL1513976.1"/>
    </source>
</evidence>
<dbReference type="InterPro" id="IPR011009">
    <property type="entry name" value="Kinase-like_dom_sf"/>
</dbReference>
<evidence type="ECO:0000256" key="2">
    <source>
        <dbReference type="ARBA" id="ARBA00022741"/>
    </source>
</evidence>
<dbReference type="GO" id="GO:0006914">
    <property type="term" value="P:autophagy"/>
    <property type="evidence" value="ECO:0007669"/>
    <property type="project" value="UniProtKB-ARBA"/>
</dbReference>
<protein>
    <recommendedName>
        <fullName evidence="7">Protein kinase domain-containing protein</fullName>
    </recommendedName>
</protein>
<comment type="similarity">
    <text evidence="6">Belongs to the protein kinase superfamily.</text>
</comment>
<feature type="binding site" evidence="5">
    <location>
        <position position="43"/>
    </location>
    <ligand>
        <name>ATP</name>
        <dbReference type="ChEBI" id="CHEBI:30616"/>
    </ligand>
</feature>
<dbReference type="Proteomes" id="UP001566132">
    <property type="component" value="Unassembled WGS sequence"/>
</dbReference>
<dbReference type="PANTHER" id="PTHR24348">
    <property type="entry name" value="SERINE/THREONINE-PROTEIN KINASE UNC-51-RELATED"/>
    <property type="match status" value="1"/>
</dbReference>
<dbReference type="PROSITE" id="PS50011">
    <property type="entry name" value="PROTEIN_KINASE_DOM"/>
    <property type="match status" value="1"/>
</dbReference>
<evidence type="ECO:0000256" key="6">
    <source>
        <dbReference type="RuleBase" id="RU000304"/>
    </source>
</evidence>
<reference evidence="8 9" key="1">
    <citation type="submission" date="2024-05" db="EMBL/GenBank/DDBJ databases">
        <title>Genetic variation in Jamaican populations of the coffee berry borer (Hypothenemus hampei).</title>
        <authorList>
            <person name="Errbii M."/>
            <person name="Myrie A."/>
        </authorList>
    </citation>
    <scope>NUCLEOTIDE SEQUENCE [LARGE SCALE GENOMIC DNA]</scope>
    <source>
        <strain evidence="8">JA-Hopewell-2020-01-JO</strain>
        <tissue evidence="8">Whole body</tissue>
    </source>
</reference>
<dbReference type="PROSITE" id="PS00108">
    <property type="entry name" value="PROTEIN_KINASE_ST"/>
    <property type="match status" value="1"/>
</dbReference>
<dbReference type="Gene3D" id="1.10.510.10">
    <property type="entry name" value="Transferase(Phosphotransferase) domain 1"/>
    <property type="match status" value="1"/>
</dbReference>
<organism evidence="8 9">
    <name type="scientific">Hypothenemus hampei</name>
    <name type="common">Coffee berry borer</name>
    <dbReference type="NCBI Taxonomy" id="57062"/>
    <lineage>
        <taxon>Eukaryota</taxon>
        <taxon>Metazoa</taxon>
        <taxon>Ecdysozoa</taxon>
        <taxon>Arthropoda</taxon>
        <taxon>Hexapoda</taxon>
        <taxon>Insecta</taxon>
        <taxon>Pterygota</taxon>
        <taxon>Neoptera</taxon>
        <taxon>Endopterygota</taxon>
        <taxon>Coleoptera</taxon>
        <taxon>Polyphaga</taxon>
        <taxon>Cucujiformia</taxon>
        <taxon>Curculionidae</taxon>
        <taxon>Scolytinae</taxon>
        <taxon>Hypothenemus</taxon>
    </lineage>
</organism>
<dbReference type="GO" id="GO:0004674">
    <property type="term" value="F:protein serine/threonine kinase activity"/>
    <property type="evidence" value="ECO:0007669"/>
    <property type="project" value="UniProtKB-KW"/>
</dbReference>
<gene>
    <name evidence="8" type="ORF">ABEB36_003307</name>
</gene>
<evidence type="ECO:0000313" key="9">
    <source>
        <dbReference type="Proteomes" id="UP001566132"/>
    </source>
</evidence>
<feature type="domain" description="Protein kinase" evidence="7">
    <location>
        <begin position="9"/>
        <end position="264"/>
    </location>
</feature>
<dbReference type="SUPFAM" id="SSF56112">
    <property type="entry name" value="Protein kinase-like (PK-like)"/>
    <property type="match status" value="1"/>
</dbReference>
<dbReference type="AlphaFoldDB" id="A0ABD1F9F8"/>
<dbReference type="Pfam" id="PF00069">
    <property type="entry name" value="Pkinase"/>
    <property type="match status" value="1"/>
</dbReference>
<evidence type="ECO:0000256" key="3">
    <source>
        <dbReference type="ARBA" id="ARBA00022777"/>
    </source>
</evidence>
<keyword evidence="1" id="KW-0808">Transferase</keyword>
<dbReference type="InterPro" id="IPR000719">
    <property type="entry name" value="Prot_kinase_dom"/>
</dbReference>
<evidence type="ECO:0000259" key="7">
    <source>
        <dbReference type="PROSITE" id="PS50011"/>
    </source>
</evidence>
<evidence type="ECO:0000256" key="5">
    <source>
        <dbReference type="PROSITE-ProRule" id="PRU10141"/>
    </source>
</evidence>
<keyword evidence="3" id="KW-0418">Kinase</keyword>
<proteinExistence type="inferred from homology"/>